<dbReference type="Gene3D" id="1.20.1070.10">
    <property type="entry name" value="Rhodopsin 7-helix transmembrane proteins"/>
    <property type="match status" value="1"/>
</dbReference>
<dbReference type="RefSeq" id="XP_027470498.2">
    <property type="nucleotide sequence ID" value="XM_027614697.2"/>
</dbReference>
<keyword evidence="6 14" id="KW-0812">Transmembrane</keyword>
<reference evidence="18" key="1">
    <citation type="submission" date="2025-08" db="UniProtKB">
        <authorList>
            <consortium name="RefSeq"/>
        </authorList>
    </citation>
    <scope>IDENTIFICATION</scope>
    <source>
        <tissue evidence="18">Blood</tissue>
    </source>
</reference>
<feature type="transmembrane region" description="Helical" evidence="15">
    <location>
        <begin position="270"/>
        <end position="292"/>
    </location>
</feature>
<comment type="function">
    <text evidence="2">Putative odorant or sperm cell receptor.</text>
</comment>
<keyword evidence="10 15" id="KW-0472">Membrane</keyword>
<sequence>MTDRACVFAETSLWLRMSASLHGTVRDSCREIQTGSKMGDVKTSCHLAAASVCASFSQRGKTSPGLDAANESSEGGPLILLGLTTSPGPRRPLFMLFLGLCVASILGNGLIVAAIRASPALHAPMYFLLAHLSFADLCFISVTVPKMLANLLAHDRSISLAGCLTQMYFFFALGVTDSCLLAAMAYDRYVAIRRPLRYATGMSRAVCTALLGTAWLVSHLHSLLHILLMARLSSCASHRVPHFFCDHQPLLRLSCSDTRHIQLLIFTEGAAVVVTPFLLILASYGAIAAVVLRLPSASGRLRAASTCGSHLAVVGLFYGTVIAVYFQPTSRYEAEQGRVATVMYTVGTPLLNPVIYSLQNRDAQGALRDLFTGRRISVVDS</sequence>
<dbReference type="InterPro" id="IPR000276">
    <property type="entry name" value="GPCR_Rhodpsn"/>
</dbReference>
<evidence type="ECO:0000313" key="17">
    <source>
        <dbReference type="Proteomes" id="UP000515165"/>
    </source>
</evidence>
<dbReference type="SUPFAM" id="SSF81321">
    <property type="entry name" value="Family A G protein-coupled receptor-like"/>
    <property type="match status" value="1"/>
</dbReference>
<proteinExistence type="inferred from homology"/>
<comment type="similarity">
    <text evidence="14">Belongs to the G-protein coupled receptor 1 family.</text>
</comment>
<keyword evidence="9 14" id="KW-0297">G-protein coupled receptor</keyword>
<comment type="function">
    <text evidence="1">Odorant receptor.</text>
</comment>
<evidence type="ECO:0000256" key="12">
    <source>
        <dbReference type="ARBA" id="ARBA00023170"/>
    </source>
</evidence>
<keyword evidence="11" id="KW-1015">Disulfide bond</keyword>
<feature type="transmembrane region" description="Helical" evidence="15">
    <location>
        <begin position="206"/>
        <end position="228"/>
    </location>
</feature>
<dbReference type="InterPro" id="IPR000725">
    <property type="entry name" value="Olfact_rcpt"/>
</dbReference>
<dbReference type="FunFam" id="1.20.1070.10:FF:000082">
    <property type="entry name" value="Olfactory receptor 1A1"/>
    <property type="match status" value="1"/>
</dbReference>
<organism evidence="17 18">
    <name type="scientific">Zalophus californianus</name>
    <name type="common">California sealion</name>
    <dbReference type="NCBI Taxonomy" id="9704"/>
    <lineage>
        <taxon>Eukaryota</taxon>
        <taxon>Metazoa</taxon>
        <taxon>Chordata</taxon>
        <taxon>Craniata</taxon>
        <taxon>Vertebrata</taxon>
        <taxon>Euteleostomi</taxon>
        <taxon>Mammalia</taxon>
        <taxon>Eutheria</taxon>
        <taxon>Laurasiatheria</taxon>
        <taxon>Carnivora</taxon>
        <taxon>Caniformia</taxon>
        <taxon>Pinnipedia</taxon>
        <taxon>Otariidae</taxon>
        <taxon>Zalophus</taxon>
    </lineage>
</organism>
<evidence type="ECO:0000256" key="14">
    <source>
        <dbReference type="RuleBase" id="RU000688"/>
    </source>
</evidence>
<dbReference type="GO" id="GO:0004930">
    <property type="term" value="F:G protein-coupled receptor activity"/>
    <property type="evidence" value="ECO:0007669"/>
    <property type="project" value="UniProtKB-KW"/>
</dbReference>
<dbReference type="KEGG" id="zca:113934183"/>
<gene>
    <name evidence="18" type="primary">LOC113934183</name>
</gene>
<dbReference type="GO" id="GO:0004984">
    <property type="term" value="F:olfactory receptor activity"/>
    <property type="evidence" value="ECO:0007669"/>
    <property type="project" value="InterPro"/>
</dbReference>
<dbReference type="AlphaFoldDB" id="A0A6J2EY37"/>
<dbReference type="GO" id="GO:0005886">
    <property type="term" value="C:plasma membrane"/>
    <property type="evidence" value="ECO:0007669"/>
    <property type="project" value="UniProtKB-SubCell"/>
</dbReference>
<dbReference type="OrthoDB" id="9437697at2759"/>
<dbReference type="PROSITE" id="PS00237">
    <property type="entry name" value="G_PROTEIN_RECEP_F1_1"/>
    <property type="match status" value="1"/>
</dbReference>
<evidence type="ECO:0000256" key="9">
    <source>
        <dbReference type="ARBA" id="ARBA00023040"/>
    </source>
</evidence>
<feature type="transmembrane region" description="Helical" evidence="15">
    <location>
        <begin position="127"/>
        <end position="148"/>
    </location>
</feature>
<evidence type="ECO:0000256" key="4">
    <source>
        <dbReference type="ARBA" id="ARBA00022475"/>
    </source>
</evidence>
<protein>
    <recommendedName>
        <fullName evidence="15">Olfactory receptor</fullName>
    </recommendedName>
</protein>
<dbReference type="PRINTS" id="PR00237">
    <property type="entry name" value="GPCRRHODOPSN"/>
</dbReference>
<keyword evidence="12 14" id="KW-0675">Receptor</keyword>
<dbReference type="CDD" id="cd15235">
    <property type="entry name" value="7tmA_OR1A-like"/>
    <property type="match status" value="1"/>
</dbReference>
<evidence type="ECO:0000256" key="6">
    <source>
        <dbReference type="ARBA" id="ARBA00022692"/>
    </source>
</evidence>
<evidence type="ECO:0000256" key="1">
    <source>
        <dbReference type="ARBA" id="ARBA00002936"/>
    </source>
</evidence>
<name>A0A6J2EY37_ZALCA</name>
<dbReference type="Pfam" id="PF13853">
    <property type="entry name" value="7tm_4"/>
    <property type="match status" value="1"/>
</dbReference>
<keyword evidence="7 15" id="KW-0552">Olfaction</keyword>
<dbReference type="PANTHER" id="PTHR48001">
    <property type="entry name" value="OLFACTORY RECEPTOR"/>
    <property type="match status" value="1"/>
</dbReference>
<accession>A0A6J2EY37</accession>
<feature type="transmembrane region" description="Helical" evidence="15">
    <location>
        <begin position="304"/>
        <end position="326"/>
    </location>
</feature>
<evidence type="ECO:0000256" key="13">
    <source>
        <dbReference type="ARBA" id="ARBA00023224"/>
    </source>
</evidence>
<evidence type="ECO:0000256" key="10">
    <source>
        <dbReference type="ARBA" id="ARBA00023136"/>
    </source>
</evidence>
<dbReference type="GeneID" id="113934183"/>
<dbReference type="PROSITE" id="PS50262">
    <property type="entry name" value="G_PROTEIN_RECEP_F1_2"/>
    <property type="match status" value="1"/>
</dbReference>
<evidence type="ECO:0000259" key="16">
    <source>
        <dbReference type="PROSITE" id="PS50262"/>
    </source>
</evidence>
<evidence type="ECO:0000256" key="15">
    <source>
        <dbReference type="RuleBase" id="RU363047"/>
    </source>
</evidence>
<evidence type="ECO:0000256" key="3">
    <source>
        <dbReference type="ARBA" id="ARBA00004651"/>
    </source>
</evidence>
<feature type="transmembrane region" description="Helical" evidence="15">
    <location>
        <begin position="168"/>
        <end position="186"/>
    </location>
</feature>
<keyword evidence="8 15" id="KW-1133">Transmembrane helix</keyword>
<evidence type="ECO:0000256" key="7">
    <source>
        <dbReference type="ARBA" id="ARBA00022725"/>
    </source>
</evidence>
<evidence type="ECO:0000256" key="11">
    <source>
        <dbReference type="ARBA" id="ARBA00023157"/>
    </source>
</evidence>
<evidence type="ECO:0000256" key="2">
    <source>
        <dbReference type="ARBA" id="ARBA00003929"/>
    </source>
</evidence>
<keyword evidence="5 15" id="KW-0716">Sensory transduction</keyword>
<dbReference type="Proteomes" id="UP000515165">
    <property type="component" value="Chromosome 13"/>
</dbReference>
<dbReference type="InterPro" id="IPR017452">
    <property type="entry name" value="GPCR_Rhodpsn_7TM"/>
</dbReference>
<dbReference type="PRINTS" id="PR00245">
    <property type="entry name" value="OLFACTORYR"/>
</dbReference>
<keyword evidence="4 15" id="KW-1003">Cell membrane</keyword>
<keyword evidence="17" id="KW-1185">Reference proteome</keyword>
<feature type="domain" description="G-protein coupled receptors family 1 profile" evidence="16">
    <location>
        <begin position="107"/>
        <end position="356"/>
    </location>
</feature>
<evidence type="ECO:0000313" key="18">
    <source>
        <dbReference type="RefSeq" id="XP_027470498.2"/>
    </source>
</evidence>
<keyword evidence="13 14" id="KW-0807">Transducer</keyword>
<comment type="subcellular location">
    <subcellularLocation>
        <location evidence="3 15">Cell membrane</location>
        <topology evidence="3 15">Multi-pass membrane protein</topology>
    </subcellularLocation>
</comment>
<evidence type="ECO:0000256" key="5">
    <source>
        <dbReference type="ARBA" id="ARBA00022606"/>
    </source>
</evidence>
<feature type="transmembrane region" description="Helical" evidence="15">
    <location>
        <begin position="93"/>
        <end position="115"/>
    </location>
</feature>
<evidence type="ECO:0000256" key="8">
    <source>
        <dbReference type="ARBA" id="ARBA00022989"/>
    </source>
</evidence>